<feature type="binding site" evidence="15">
    <location>
        <position position="131"/>
    </location>
    <ligand>
        <name>NAD(+)</name>
        <dbReference type="ChEBI" id="CHEBI:57540"/>
    </ligand>
</feature>
<dbReference type="GO" id="GO:0003911">
    <property type="term" value="F:DNA ligase (NAD+) activity"/>
    <property type="evidence" value="ECO:0007669"/>
    <property type="project" value="UniProtKB-UniRule"/>
</dbReference>
<dbReference type="InterPro" id="IPR001679">
    <property type="entry name" value="DNA_ligase"/>
</dbReference>
<evidence type="ECO:0000256" key="1">
    <source>
        <dbReference type="ARBA" id="ARBA00004067"/>
    </source>
</evidence>
<dbReference type="Pfam" id="PF03119">
    <property type="entry name" value="DNA_ligase_ZBD"/>
    <property type="match status" value="1"/>
</dbReference>
<dbReference type="EC" id="6.5.1.2" evidence="2 15"/>
<proteinExistence type="inferred from homology"/>
<dbReference type="CDD" id="cd17748">
    <property type="entry name" value="BRCT_DNA_ligase_like"/>
    <property type="match status" value="1"/>
</dbReference>
<comment type="caution">
    <text evidence="18">The sequence shown here is derived from an EMBL/GenBank/DDBJ whole genome shotgun (WGS) entry which is preliminary data.</text>
</comment>
<comment type="catalytic activity">
    <reaction evidence="13 15 16">
        <text>NAD(+) + (deoxyribonucleotide)n-3'-hydroxyl + 5'-phospho-(deoxyribonucleotide)m = (deoxyribonucleotide)n+m + AMP + beta-nicotinamide D-nucleotide.</text>
        <dbReference type="EC" id="6.5.1.2"/>
    </reaction>
</comment>
<comment type="cofactor">
    <cofactor evidence="15">
        <name>Mg(2+)</name>
        <dbReference type="ChEBI" id="CHEBI:18420"/>
    </cofactor>
    <cofactor evidence="15">
        <name>Mn(2+)</name>
        <dbReference type="ChEBI" id="CHEBI:29035"/>
    </cofactor>
</comment>
<evidence type="ECO:0000313" key="19">
    <source>
        <dbReference type="Proteomes" id="UP000287447"/>
    </source>
</evidence>
<dbReference type="InterPro" id="IPR018239">
    <property type="entry name" value="DNA_ligase_AS"/>
</dbReference>
<evidence type="ECO:0000256" key="2">
    <source>
        <dbReference type="ARBA" id="ARBA00012722"/>
    </source>
</evidence>
<feature type="domain" description="BRCT" evidence="17">
    <location>
        <begin position="625"/>
        <end position="698"/>
    </location>
</feature>
<dbReference type="SUPFAM" id="SSF50249">
    <property type="entry name" value="Nucleic acid-binding proteins"/>
    <property type="match status" value="1"/>
</dbReference>
<organism evidence="18 19">
    <name type="scientific">Hwanghaeella grinnelliae</name>
    <dbReference type="NCBI Taxonomy" id="2500179"/>
    <lineage>
        <taxon>Bacteria</taxon>
        <taxon>Pseudomonadati</taxon>
        <taxon>Pseudomonadota</taxon>
        <taxon>Alphaproteobacteria</taxon>
        <taxon>Rhodospirillales</taxon>
        <taxon>Rhodospirillaceae</taxon>
        <taxon>Hwanghaeella</taxon>
    </lineage>
</organism>
<dbReference type="Gene3D" id="3.30.470.30">
    <property type="entry name" value="DNA ligase/mRNA capping enzyme"/>
    <property type="match status" value="1"/>
</dbReference>
<evidence type="ECO:0000256" key="5">
    <source>
        <dbReference type="ARBA" id="ARBA00022705"/>
    </source>
</evidence>
<dbReference type="FunFam" id="1.10.150.20:FF:000007">
    <property type="entry name" value="DNA ligase"/>
    <property type="match status" value="1"/>
</dbReference>
<dbReference type="OrthoDB" id="9759736at2"/>
<dbReference type="GO" id="GO:0006260">
    <property type="term" value="P:DNA replication"/>
    <property type="evidence" value="ECO:0007669"/>
    <property type="project" value="UniProtKB-KW"/>
</dbReference>
<dbReference type="GO" id="GO:0006281">
    <property type="term" value="P:DNA repair"/>
    <property type="evidence" value="ECO:0007669"/>
    <property type="project" value="UniProtKB-KW"/>
</dbReference>
<dbReference type="FunFam" id="3.30.470.30:FF:000001">
    <property type="entry name" value="DNA ligase"/>
    <property type="match status" value="1"/>
</dbReference>
<dbReference type="Gene3D" id="1.10.287.610">
    <property type="entry name" value="Helix hairpin bin"/>
    <property type="match status" value="1"/>
</dbReference>
<keyword evidence="8 15" id="KW-0862">Zinc</keyword>
<comment type="caution">
    <text evidence="15">Lacks conserved residue(s) required for the propagation of feature annotation.</text>
</comment>
<dbReference type="RefSeq" id="WP_127766620.1">
    <property type="nucleotide sequence ID" value="NZ_SADE01000003.1"/>
</dbReference>
<reference evidence="19" key="1">
    <citation type="submission" date="2019-01" db="EMBL/GenBank/DDBJ databases">
        <title>Gri0909 isolated from a small marine red alga.</title>
        <authorList>
            <person name="Kim J."/>
            <person name="Jeong S.E."/>
            <person name="Jeon C.O."/>
        </authorList>
    </citation>
    <scope>NUCLEOTIDE SEQUENCE [LARGE SCALE GENOMIC DNA]</scope>
    <source>
        <strain evidence="19">Gri0909</strain>
    </source>
</reference>
<dbReference type="SUPFAM" id="SSF56091">
    <property type="entry name" value="DNA ligase/mRNA capping enzyme, catalytic domain"/>
    <property type="match status" value="1"/>
</dbReference>
<dbReference type="PROSITE" id="PS01055">
    <property type="entry name" value="DNA_LIGASE_N1"/>
    <property type="match status" value="1"/>
</dbReference>
<feature type="binding site" evidence="15">
    <location>
        <position position="420"/>
    </location>
    <ligand>
        <name>Zn(2+)</name>
        <dbReference type="ChEBI" id="CHEBI:29105"/>
    </ligand>
</feature>
<dbReference type="InterPro" id="IPR010994">
    <property type="entry name" value="RuvA_2-like"/>
</dbReference>
<feature type="binding site" evidence="15">
    <location>
        <position position="305"/>
    </location>
    <ligand>
        <name>NAD(+)</name>
        <dbReference type="ChEBI" id="CHEBI:57540"/>
    </ligand>
</feature>
<keyword evidence="12 15" id="KW-0464">Manganese</keyword>
<evidence type="ECO:0000256" key="16">
    <source>
        <dbReference type="RuleBase" id="RU000618"/>
    </source>
</evidence>
<dbReference type="InterPro" id="IPR041663">
    <property type="entry name" value="DisA/LigA_HHH"/>
</dbReference>
<dbReference type="InterPro" id="IPR033136">
    <property type="entry name" value="DNA_ligase_CS"/>
</dbReference>
<dbReference type="HAMAP" id="MF_01588">
    <property type="entry name" value="DNA_ligase_A"/>
    <property type="match status" value="1"/>
</dbReference>
<dbReference type="SUPFAM" id="SSF52113">
    <property type="entry name" value="BRCT domain"/>
    <property type="match status" value="1"/>
</dbReference>
<dbReference type="EMBL" id="SADE01000003">
    <property type="protein sequence ID" value="RVU34624.1"/>
    <property type="molecule type" value="Genomic_DNA"/>
</dbReference>
<evidence type="ECO:0000256" key="14">
    <source>
        <dbReference type="ARBA" id="ARBA00060881"/>
    </source>
</evidence>
<dbReference type="SMART" id="SM00532">
    <property type="entry name" value="LIGANc"/>
    <property type="match status" value="1"/>
</dbReference>
<keyword evidence="10 15" id="KW-0520">NAD</keyword>
<dbReference type="GO" id="GO:0005829">
    <property type="term" value="C:cytosol"/>
    <property type="evidence" value="ECO:0007669"/>
    <property type="project" value="TreeGrafter"/>
</dbReference>
<dbReference type="CDD" id="cd00114">
    <property type="entry name" value="LIGANc"/>
    <property type="match status" value="1"/>
</dbReference>
<dbReference type="Pfam" id="PF12826">
    <property type="entry name" value="HHH_2"/>
    <property type="match status" value="1"/>
</dbReference>
<keyword evidence="4 15" id="KW-0436">Ligase</keyword>
<keyword evidence="19" id="KW-1185">Reference proteome</keyword>
<dbReference type="InterPro" id="IPR012340">
    <property type="entry name" value="NA-bd_OB-fold"/>
</dbReference>
<dbReference type="FunFam" id="2.40.50.140:FF:000012">
    <property type="entry name" value="DNA ligase"/>
    <property type="match status" value="1"/>
</dbReference>
<dbReference type="Pfam" id="PF03120">
    <property type="entry name" value="OB_DNA_ligase"/>
    <property type="match status" value="1"/>
</dbReference>
<evidence type="ECO:0000256" key="8">
    <source>
        <dbReference type="ARBA" id="ARBA00022833"/>
    </source>
</evidence>
<dbReference type="InterPro" id="IPR013840">
    <property type="entry name" value="DNAligase_N"/>
</dbReference>
<dbReference type="PANTHER" id="PTHR23389">
    <property type="entry name" value="CHROMOSOME TRANSMISSION FIDELITY FACTOR 18"/>
    <property type="match status" value="1"/>
</dbReference>
<dbReference type="SMART" id="SM00292">
    <property type="entry name" value="BRCT"/>
    <property type="match status" value="1"/>
</dbReference>
<evidence type="ECO:0000256" key="9">
    <source>
        <dbReference type="ARBA" id="ARBA00022842"/>
    </source>
</evidence>
<evidence type="ECO:0000313" key="18">
    <source>
        <dbReference type="EMBL" id="RVU34624.1"/>
    </source>
</evidence>
<dbReference type="Proteomes" id="UP000287447">
    <property type="component" value="Unassembled WGS sequence"/>
</dbReference>
<dbReference type="PROSITE" id="PS01056">
    <property type="entry name" value="DNA_LIGASE_N2"/>
    <property type="match status" value="1"/>
</dbReference>
<evidence type="ECO:0000256" key="3">
    <source>
        <dbReference type="ARBA" id="ARBA00013308"/>
    </source>
</evidence>
<dbReference type="Gene3D" id="1.10.150.20">
    <property type="entry name" value="5' to 3' exonuclease, C-terminal subdomain"/>
    <property type="match status" value="2"/>
</dbReference>
<keyword evidence="7 15" id="KW-0227">DNA damage</keyword>
<evidence type="ECO:0000256" key="4">
    <source>
        <dbReference type="ARBA" id="ARBA00022598"/>
    </source>
</evidence>
<feature type="binding site" evidence="15">
    <location>
        <position position="444"/>
    </location>
    <ligand>
        <name>Zn(2+)</name>
        <dbReference type="ChEBI" id="CHEBI:29105"/>
    </ligand>
</feature>
<dbReference type="GO" id="GO:0046872">
    <property type="term" value="F:metal ion binding"/>
    <property type="evidence" value="ECO:0007669"/>
    <property type="project" value="UniProtKB-KW"/>
</dbReference>
<dbReference type="Pfam" id="PF00533">
    <property type="entry name" value="BRCT"/>
    <property type="match status" value="1"/>
</dbReference>
<evidence type="ECO:0000256" key="6">
    <source>
        <dbReference type="ARBA" id="ARBA00022723"/>
    </source>
</evidence>
<dbReference type="InterPro" id="IPR004149">
    <property type="entry name" value="Znf_DNAligase_C4"/>
</dbReference>
<feature type="binding site" evidence="15">
    <location>
        <begin position="48"/>
        <end position="52"/>
    </location>
    <ligand>
        <name>NAD(+)</name>
        <dbReference type="ChEBI" id="CHEBI:57540"/>
    </ligand>
</feature>
<sequence length="704" mass="76925">MSETGSPNLKPVADLNENEARRELAQLAMDIAYHDARYHKEDAPEITDAEYDRLRHRNEEIEARFPDLVRKDSPTFRVGGGLKSGFGKIKHVRPMLSLGNAFSDEDVAEFVARVRRFLGLEGSEDVEILAEPKIDGLSASLRYENGRLVYAATRGDGTEGEDITANMKTLKDVPHVLKGAPEVLEVRGEVYMRKDEFLALNERQESAGNKVFANPRNAAAGSLRQLDPNITASRPLHFFGYAWGDVSAPLGATQAEARERLAELGFSLNHPAKLCVSVEEVIEYYRMVDHQRATLEFDIDGVVYKVNRLDWQERLGQVSRAPRWAIAHKFAAEKAETIIEAITVQVGRTGKLTPVANLKPVTVGGVTVSRATLHNEDEIARLGVKEGDTVRIQRAGDVIPQVLEVVTDGGGAPYAFPSACPECGSDVERAEGEVDWRCTGGLICRAQAVERLKHFVSRDAFDIEGLGTKSIEEFWHDGLIRHPADIFALKAENLNGKEGWKDKSITNLLDAIRDRTEIPLDRFIYALGIRHIGQTTAKLLARSYGSYTAWENAMHAVSAERKANPDEHKKPELIGTHYAELVGIDTVGMTAADSLAAFFGEEHNIDVLASLAAVLTVTDVETPSTEGSPVAGKTVVFTGTLEKMSRGEAKARAESLGAKVSGSVSKKTDYVVVGADAGSKAKKAAELGVAMLSEDDWLAMIQAS</sequence>
<keyword evidence="11 15" id="KW-0234">DNA repair</keyword>
<evidence type="ECO:0000256" key="12">
    <source>
        <dbReference type="ARBA" id="ARBA00023211"/>
    </source>
</evidence>
<dbReference type="PANTHER" id="PTHR23389:SF9">
    <property type="entry name" value="DNA LIGASE"/>
    <property type="match status" value="1"/>
</dbReference>
<evidence type="ECO:0000256" key="13">
    <source>
        <dbReference type="ARBA" id="ARBA00034005"/>
    </source>
</evidence>
<dbReference type="SUPFAM" id="SSF47781">
    <property type="entry name" value="RuvA domain 2-like"/>
    <property type="match status" value="1"/>
</dbReference>
<name>A0A3S2Z5K8_9PROT</name>
<feature type="binding site" evidence="15">
    <location>
        <position position="423"/>
    </location>
    <ligand>
        <name>Zn(2+)</name>
        <dbReference type="ChEBI" id="CHEBI:29105"/>
    </ligand>
</feature>
<feature type="active site" description="N6-AMP-lysine intermediate" evidence="15">
    <location>
        <position position="133"/>
    </location>
</feature>
<dbReference type="NCBIfam" id="TIGR00575">
    <property type="entry name" value="dnlj"/>
    <property type="match status" value="1"/>
</dbReference>
<dbReference type="PIRSF" id="PIRSF001604">
    <property type="entry name" value="LigA"/>
    <property type="match status" value="1"/>
</dbReference>
<dbReference type="InterPro" id="IPR004150">
    <property type="entry name" value="NAD_DNA_ligase_OB"/>
</dbReference>
<dbReference type="InterPro" id="IPR036420">
    <property type="entry name" value="BRCT_dom_sf"/>
</dbReference>
<feature type="binding site" evidence="15">
    <location>
        <position position="329"/>
    </location>
    <ligand>
        <name>NAD(+)</name>
        <dbReference type="ChEBI" id="CHEBI:57540"/>
    </ligand>
</feature>
<feature type="binding site" evidence="15">
    <location>
        <position position="189"/>
    </location>
    <ligand>
        <name>NAD(+)</name>
        <dbReference type="ChEBI" id="CHEBI:57540"/>
    </ligand>
</feature>
<evidence type="ECO:0000256" key="11">
    <source>
        <dbReference type="ARBA" id="ARBA00023204"/>
    </source>
</evidence>
<dbReference type="Gene3D" id="2.40.50.140">
    <property type="entry name" value="Nucleic acid-binding proteins"/>
    <property type="match status" value="1"/>
</dbReference>
<dbReference type="AlphaFoldDB" id="A0A3S2Z5K8"/>
<accession>A0A3S2Z5K8</accession>
<keyword evidence="5 15" id="KW-0235">DNA replication</keyword>
<evidence type="ECO:0000259" key="17">
    <source>
        <dbReference type="PROSITE" id="PS50172"/>
    </source>
</evidence>
<dbReference type="Gene3D" id="3.40.50.10190">
    <property type="entry name" value="BRCT domain"/>
    <property type="match status" value="1"/>
</dbReference>
<feature type="binding site" evidence="15">
    <location>
        <begin position="97"/>
        <end position="98"/>
    </location>
    <ligand>
        <name>NAD(+)</name>
        <dbReference type="ChEBI" id="CHEBI:57540"/>
    </ligand>
</feature>
<gene>
    <name evidence="15 18" type="primary">ligA</name>
    <name evidence="18" type="ORF">EOI86_17355</name>
</gene>
<keyword evidence="6 15" id="KW-0479">Metal-binding</keyword>
<dbReference type="PROSITE" id="PS50172">
    <property type="entry name" value="BRCT"/>
    <property type="match status" value="1"/>
</dbReference>
<comment type="similarity">
    <text evidence="14 15">Belongs to the NAD-dependent DNA ligase family. LigA subfamily.</text>
</comment>
<dbReference type="Pfam" id="PF01653">
    <property type="entry name" value="DNA_ligase_aden"/>
    <property type="match status" value="1"/>
</dbReference>
<dbReference type="InterPro" id="IPR013839">
    <property type="entry name" value="DNAligase_adenylation"/>
</dbReference>
<protein>
    <recommendedName>
        <fullName evidence="3 15">DNA ligase</fullName>
        <ecNumber evidence="2 15">6.5.1.2</ecNumber>
    </recommendedName>
    <alternativeName>
        <fullName evidence="15">Polydeoxyribonucleotide synthase [NAD(+)]</fullName>
    </alternativeName>
</protein>
<evidence type="ECO:0000256" key="10">
    <source>
        <dbReference type="ARBA" id="ARBA00023027"/>
    </source>
</evidence>
<dbReference type="Gene3D" id="6.20.10.30">
    <property type="match status" value="1"/>
</dbReference>
<evidence type="ECO:0000256" key="7">
    <source>
        <dbReference type="ARBA" id="ARBA00022763"/>
    </source>
</evidence>
<dbReference type="NCBIfam" id="NF005932">
    <property type="entry name" value="PRK07956.1"/>
    <property type="match status" value="1"/>
</dbReference>
<comment type="function">
    <text evidence="1 15">DNA ligase that catalyzes the formation of phosphodiester linkages between 5'-phosphoryl and 3'-hydroxyl groups in double-stranded DNA using NAD as a coenzyme and as the energy source for the reaction. It is essential for DNA replication and repair of damaged DNA.</text>
</comment>
<dbReference type="InterPro" id="IPR001357">
    <property type="entry name" value="BRCT_dom"/>
</dbReference>
<feature type="binding site" evidence="15">
    <location>
        <position position="154"/>
    </location>
    <ligand>
        <name>NAD(+)</name>
        <dbReference type="ChEBI" id="CHEBI:57540"/>
    </ligand>
</feature>
<keyword evidence="9 15" id="KW-0460">Magnesium</keyword>
<evidence type="ECO:0000256" key="15">
    <source>
        <dbReference type="HAMAP-Rule" id="MF_01588"/>
    </source>
</evidence>